<keyword evidence="3" id="KW-1185">Reference proteome</keyword>
<gene>
    <name evidence="2" type="ORF">PXEA_LOCUS30346</name>
</gene>
<reference evidence="2" key="1">
    <citation type="submission" date="2018-11" db="EMBL/GenBank/DDBJ databases">
        <authorList>
            <consortium name="Pathogen Informatics"/>
        </authorList>
    </citation>
    <scope>NUCLEOTIDE SEQUENCE</scope>
</reference>
<dbReference type="Proteomes" id="UP000784294">
    <property type="component" value="Unassembled WGS sequence"/>
</dbReference>
<evidence type="ECO:0000313" key="3">
    <source>
        <dbReference type="Proteomes" id="UP000784294"/>
    </source>
</evidence>
<evidence type="ECO:0000256" key="1">
    <source>
        <dbReference type="SAM" id="MobiDB-lite"/>
    </source>
</evidence>
<protein>
    <submittedName>
        <fullName evidence="2">Uncharacterized protein</fullName>
    </submittedName>
</protein>
<name>A0A448XHG0_9PLAT</name>
<organism evidence="2 3">
    <name type="scientific">Protopolystoma xenopodis</name>
    <dbReference type="NCBI Taxonomy" id="117903"/>
    <lineage>
        <taxon>Eukaryota</taxon>
        <taxon>Metazoa</taxon>
        <taxon>Spiralia</taxon>
        <taxon>Lophotrochozoa</taxon>
        <taxon>Platyhelminthes</taxon>
        <taxon>Monogenea</taxon>
        <taxon>Polyopisthocotylea</taxon>
        <taxon>Polystomatidea</taxon>
        <taxon>Polystomatidae</taxon>
        <taxon>Protopolystoma</taxon>
    </lineage>
</organism>
<comment type="caution">
    <text evidence="2">The sequence shown here is derived from an EMBL/GenBank/DDBJ whole genome shotgun (WGS) entry which is preliminary data.</text>
</comment>
<accession>A0A448XHG0</accession>
<dbReference type="AlphaFoldDB" id="A0A448XHG0"/>
<proteinExistence type="predicted"/>
<evidence type="ECO:0000313" key="2">
    <source>
        <dbReference type="EMBL" id="VEL36906.1"/>
    </source>
</evidence>
<sequence length="199" mass="19827">MSLGCQSSLSGGSGSGSGNISTGGMHFIGSQPAEDSPAVARTTSSLLNMGSRKTSLVSVRSSLSQTASLSGGCCTALVNPVGTSGTSVINGGGDVNYGTRSLSSTRLSPAVLGFGINMGSGSLGAGGPNIVGEGGNCCSSDGDVEVWTGAGSPSLATITPNQHLALYQSQELNQKNGTSKVEQQVKWLQMACEMATDEV</sequence>
<feature type="region of interest" description="Disordered" evidence="1">
    <location>
        <begin position="1"/>
        <end position="42"/>
    </location>
</feature>
<dbReference type="EMBL" id="CAAALY010253509">
    <property type="protein sequence ID" value="VEL36906.1"/>
    <property type="molecule type" value="Genomic_DNA"/>
</dbReference>
<feature type="compositionally biased region" description="Low complexity" evidence="1">
    <location>
        <begin position="1"/>
        <end position="10"/>
    </location>
</feature>